<evidence type="ECO:0000256" key="1">
    <source>
        <dbReference type="ARBA" id="ARBA00005558"/>
    </source>
</evidence>
<dbReference type="Gene3D" id="2.40.50.230">
    <property type="entry name" value="Gp5 N-terminal domain"/>
    <property type="match status" value="1"/>
</dbReference>
<dbReference type="EMBL" id="FUXP01000002">
    <property type="protein sequence ID" value="SJZ81791.1"/>
    <property type="molecule type" value="Genomic_DNA"/>
</dbReference>
<organism evidence="6 7">
    <name type="scientific">Lysobacter spongiicola DSM 21749</name>
    <dbReference type="NCBI Taxonomy" id="1122188"/>
    <lineage>
        <taxon>Bacteria</taxon>
        <taxon>Pseudomonadati</taxon>
        <taxon>Pseudomonadota</taxon>
        <taxon>Gammaproteobacteria</taxon>
        <taxon>Lysobacterales</taxon>
        <taxon>Lysobacteraceae</taxon>
        <taxon>Novilysobacter</taxon>
    </lineage>
</organism>
<dbReference type="InterPro" id="IPR017847">
    <property type="entry name" value="T6SS_RhsGE_Vgr_subset"/>
</dbReference>
<dbReference type="Proteomes" id="UP000190061">
    <property type="component" value="Unassembled WGS sequence"/>
</dbReference>
<reference evidence="6 7" key="1">
    <citation type="submission" date="2017-02" db="EMBL/GenBank/DDBJ databases">
        <authorList>
            <person name="Peterson S.W."/>
        </authorList>
    </citation>
    <scope>NUCLEOTIDE SEQUENCE [LARGE SCALE GENOMIC DNA]</scope>
    <source>
        <strain evidence="6 7">DSM 21749</strain>
    </source>
</reference>
<feature type="region of interest" description="Disordered" evidence="2">
    <location>
        <begin position="416"/>
        <end position="439"/>
    </location>
</feature>
<evidence type="ECO:0000259" key="3">
    <source>
        <dbReference type="Pfam" id="PF04717"/>
    </source>
</evidence>
<comment type="similarity">
    <text evidence="1">Belongs to the VgrG protein family.</text>
</comment>
<dbReference type="Pfam" id="PF10106">
    <property type="entry name" value="DUF2345"/>
    <property type="match status" value="1"/>
</dbReference>
<dbReference type="Pfam" id="PF05954">
    <property type="entry name" value="Phage_GPD"/>
    <property type="match status" value="1"/>
</dbReference>
<dbReference type="RefSeq" id="WP_078757506.1">
    <property type="nucleotide sequence ID" value="NZ_FUXP01000002.1"/>
</dbReference>
<dbReference type="Pfam" id="PF13296">
    <property type="entry name" value="T6SS_Vgr"/>
    <property type="match status" value="1"/>
</dbReference>
<dbReference type="AlphaFoldDB" id="A0A1T4NR77"/>
<dbReference type="InterPro" id="IPR006533">
    <property type="entry name" value="T6SS_Vgr_RhsGE"/>
</dbReference>
<evidence type="ECO:0000313" key="7">
    <source>
        <dbReference type="Proteomes" id="UP000190061"/>
    </source>
</evidence>
<dbReference type="Pfam" id="PF04717">
    <property type="entry name" value="Phage_base_V"/>
    <property type="match status" value="1"/>
</dbReference>
<dbReference type="Gene3D" id="4.10.220.110">
    <property type="match status" value="1"/>
</dbReference>
<evidence type="ECO:0000259" key="5">
    <source>
        <dbReference type="Pfam" id="PF13296"/>
    </source>
</evidence>
<dbReference type="NCBIfam" id="TIGR01646">
    <property type="entry name" value="vgr_GE"/>
    <property type="match status" value="1"/>
</dbReference>
<evidence type="ECO:0000259" key="4">
    <source>
        <dbReference type="Pfam" id="PF10106"/>
    </source>
</evidence>
<accession>A0A1T4NR77</accession>
<dbReference type="SUPFAM" id="SSF69349">
    <property type="entry name" value="Phage fibre proteins"/>
    <property type="match status" value="2"/>
</dbReference>
<dbReference type="InterPro" id="IPR018769">
    <property type="entry name" value="VgrG2_DUF2345"/>
</dbReference>
<keyword evidence="7" id="KW-1185">Reference proteome</keyword>
<dbReference type="Gene3D" id="2.30.110.50">
    <property type="match status" value="1"/>
</dbReference>
<dbReference type="Gene3D" id="3.55.50.10">
    <property type="entry name" value="Baseplate protein-like domains"/>
    <property type="match status" value="1"/>
</dbReference>
<dbReference type="OrthoDB" id="5959035at2"/>
<feature type="domain" description="Gp5/Type VI secretion system Vgr protein OB-fold" evidence="3">
    <location>
        <begin position="440"/>
        <end position="489"/>
    </location>
</feature>
<evidence type="ECO:0000313" key="6">
    <source>
        <dbReference type="EMBL" id="SJZ81791.1"/>
    </source>
</evidence>
<proteinExistence type="inferred from homology"/>
<dbReference type="InterPro" id="IPR037026">
    <property type="entry name" value="Vgr_OB-fold_dom_sf"/>
</dbReference>
<dbReference type="NCBIfam" id="TIGR03361">
    <property type="entry name" value="VI_Rhs_Vgr"/>
    <property type="match status" value="1"/>
</dbReference>
<feature type="region of interest" description="Disordered" evidence="2">
    <location>
        <begin position="642"/>
        <end position="671"/>
    </location>
</feature>
<protein>
    <submittedName>
        <fullName evidence="6">Rhs element Vgr protein</fullName>
    </submittedName>
</protein>
<dbReference type="SUPFAM" id="SSF69255">
    <property type="entry name" value="gp5 N-terminal domain-like"/>
    <property type="match status" value="1"/>
</dbReference>
<feature type="compositionally biased region" description="Basic and acidic residues" evidence="2">
    <location>
        <begin position="430"/>
        <end position="439"/>
    </location>
</feature>
<sequence>MAMDLPRAALLSQHARLIELDTSYPAGLVVERLTGVEGVCADFRFDIDCLSTSAFIDRAALLAGALVLRLRTADGGHRHWHGYCTGVESLGSDGGLARYRLVMEPWTAFLRLRRNALIFQGLDAVGVLERIAEAYPQAALKVDVGRPLHAPDITTQYRESDHEFVFRLLADAGLAWRFEHRQGGADGGDAGHELVVFDREAEVPQARPPVLRFHRADATEGLDGLAHFTDLRQTTAGTLATTSWQPGQVAAVGASVAGETAGPHLPNSEVFMAGRSGRFPQRDLAEAWAGHQLDALRLPQRLHAGSGSGRGIEAGAAFVLSQHPDLSGRQFVPLVVEHVAANNLGSGITALAEATDIERGNYRNRFVAVPAGTPIVPLARCKPTAPGAQTARVVGMPGAAVTSSRDHQVRIQFGWQRGTRPNPGGLAAGGKHDDGHAPGDDTSGTWVRVAEWLAGPNWGSHALPRVGSEVLVEFLHGDIDQPIIVGQLYNGEVAPPFALADASNHPGTMSGIHSRSLDGSGTQQWLMDDATGQLRQRLHTSLGDSRLELGHLLEHRDASRGRLRGQGFDLATLGWANVRGGEGVLLSSTARADGNSTQMDVAEAVSQLKGAERTARALSDAAEDSEVVPLAANARQKGLIKQVDPEQDGSYTGAVNGQPATKPRGSRRDGGDAVERFAAPLLFAESPDAIALATPASAVAYAGGNTHATVQQDAHLAAGHSFAGVGGGQVALFAQAGPLKAIAANGPLSLQAHAGPLELLADQSVTVTATDERIDVLAKEKVVLQAGQSEIVLEGGSITFKCPGTFVVKAGQVPFKAGARGRAELARLPDTRLKPFDQQFQLVNSETGEPIPDMPYRVETASGEVHFGDTDSHGRTARIRSILAEDITVEWGVGPSGEQSDA</sequence>
<gene>
    <name evidence="6" type="ORF">SAMN02745674_00872</name>
</gene>
<feature type="domain" description="DUF2345" evidence="4">
    <location>
        <begin position="671"/>
        <end position="816"/>
    </location>
</feature>
<dbReference type="InterPro" id="IPR028244">
    <property type="entry name" value="T6SS_Rhs_Vgr_dom"/>
</dbReference>
<name>A0A1T4NR77_9GAMM</name>
<dbReference type="STRING" id="1122188.SAMN02745674_00872"/>
<feature type="domain" description="Putative type VI secretion system Rhs element associated Vgr" evidence="5">
    <location>
        <begin position="516"/>
        <end position="622"/>
    </location>
</feature>
<evidence type="ECO:0000256" key="2">
    <source>
        <dbReference type="SAM" id="MobiDB-lite"/>
    </source>
</evidence>
<dbReference type="InterPro" id="IPR006531">
    <property type="entry name" value="Gp5/Vgr_OB"/>
</dbReference>
<feature type="compositionally biased region" description="Polar residues" evidence="2">
    <location>
        <begin position="649"/>
        <end position="659"/>
    </location>
</feature>
<dbReference type="SUPFAM" id="SSF69279">
    <property type="entry name" value="Phage tail proteins"/>
    <property type="match status" value="2"/>
</dbReference>